<sequence length="328" mass="38790">MNVFLVTSPFQYICANEAREVYQTRNNLLVLIEQDNPIGKKQMSSLLEEKNWDIIIRYPRNNRTKITPLIINKINKLSQGHLQCLFYSEYQSWRSKLIIRNLSFNKHIFFDDGTMTFFDYYDYIEPKLPFYRPRWVQDYLLKFKGIKPIGKLEFFENTEVFSIFNFPNCHIKYKENTLNILRKKIHSNKKELAYFDVFIGQGSIDEKGRISVNDYISSIKTAINDSPSQLLYIPHRTEAKHVSSEIKRLKGIIYHHPTFPIELELIEHGVIPKTIIGLSSTALYTLSKIYPESTIRLIEQNCIASTQRDNRIQSYLLDYFHQRSIHTK</sequence>
<evidence type="ECO:0008006" key="3">
    <source>
        <dbReference type="Google" id="ProtNLM"/>
    </source>
</evidence>
<dbReference type="STRING" id="1117707.VQ7734_03372"/>
<proteinExistence type="predicted"/>
<dbReference type="RefSeq" id="WP_073584690.1">
    <property type="nucleotide sequence ID" value="NZ_AP024897.1"/>
</dbReference>
<dbReference type="EMBL" id="FRFG01000043">
    <property type="protein sequence ID" value="SHO57602.1"/>
    <property type="molecule type" value="Genomic_DNA"/>
</dbReference>
<name>A0A1M7YYG1_9VIBR</name>
<gene>
    <name evidence="1" type="ORF">VQ7734_03372</name>
</gene>
<organism evidence="1 2">
    <name type="scientific">Vibrio quintilis</name>
    <dbReference type="NCBI Taxonomy" id="1117707"/>
    <lineage>
        <taxon>Bacteria</taxon>
        <taxon>Pseudomonadati</taxon>
        <taxon>Pseudomonadota</taxon>
        <taxon>Gammaproteobacteria</taxon>
        <taxon>Vibrionales</taxon>
        <taxon>Vibrionaceae</taxon>
        <taxon>Vibrio</taxon>
    </lineage>
</organism>
<evidence type="ECO:0000313" key="2">
    <source>
        <dbReference type="Proteomes" id="UP000184600"/>
    </source>
</evidence>
<reference evidence="2" key="1">
    <citation type="submission" date="2016-12" db="EMBL/GenBank/DDBJ databases">
        <authorList>
            <person name="Rodrigo-Torres L."/>
            <person name="Arahal R.D."/>
            <person name="Lucena T."/>
        </authorList>
    </citation>
    <scope>NUCLEOTIDE SEQUENCE [LARGE SCALE GENOMIC DNA]</scope>
</reference>
<dbReference type="Proteomes" id="UP000184600">
    <property type="component" value="Unassembled WGS sequence"/>
</dbReference>
<accession>A0A1M7YYG1</accession>
<protein>
    <recommendedName>
        <fullName evidence="3">Glycosyltransferase 52 family protein</fullName>
    </recommendedName>
</protein>
<dbReference type="OrthoDB" id="6350315at2"/>
<dbReference type="AlphaFoldDB" id="A0A1M7YYG1"/>
<evidence type="ECO:0000313" key="1">
    <source>
        <dbReference type="EMBL" id="SHO57602.1"/>
    </source>
</evidence>
<keyword evidence="2" id="KW-1185">Reference proteome</keyword>